<protein>
    <submittedName>
        <fullName evidence="1">Uncharacterized protein</fullName>
    </submittedName>
</protein>
<organism evidence="1 2">
    <name type="scientific">Aspergillus costaricaensis CBS 115574</name>
    <dbReference type="NCBI Taxonomy" id="1448317"/>
    <lineage>
        <taxon>Eukaryota</taxon>
        <taxon>Fungi</taxon>
        <taxon>Dikarya</taxon>
        <taxon>Ascomycota</taxon>
        <taxon>Pezizomycotina</taxon>
        <taxon>Eurotiomycetes</taxon>
        <taxon>Eurotiomycetidae</taxon>
        <taxon>Eurotiales</taxon>
        <taxon>Aspergillaceae</taxon>
        <taxon>Aspergillus</taxon>
        <taxon>Aspergillus subgen. Circumdati</taxon>
    </lineage>
</organism>
<sequence length="558" mass="62471">MALSPPALSLLFSSLLTPFGPLMLVFQMTHLWIPGLPYKKAPVADRFKSSAPFLSFPTAHTARFVFRRNYEITSSRSFQTASSPRTVVRSLLPVSTGVRSLPRKSASPDVRSFAQLRQGSQLPVSVRPSTPSPASPPVPAATGAGRSLTGSVLSSRLEERRASRQARSRPWAATPKVEGHKKSPEGHRSTTRPSPRVERASGPSDRAIRSPHMAARTRRALRRIDEVLAKPALVKAGAGERKAKSVKSVRFGEDTVIPVSCWIVRREHVFPAPLAAMGHLQGWKVTPRAEPDEEGEMEKYTTYWGSDSYVMLDIHSASEPCGRDGCQYQRLASIAARRPGWGPATVFLAWNMLREKVRQRGGFRLRPFILAFPLSASVLDWLWSVLGETDHPGYADRVADAGVYPAVVLVAHYAPKRGFWSEGSLTTRGNDAHLSRRTRRDGRDETMPNDDRPTSDSDIDKTTTTTTPIRRRPIGGWWWAIDNTTISTPPSTDDNQRRRRRRRRDDNRWSYTGRLITLHRKRKKTEYYPIMRMYWEGIFRLGLSLVAGDGEVGDQGDC</sequence>
<reference evidence="1" key="1">
    <citation type="submission" date="2018-02" db="EMBL/GenBank/DDBJ databases">
        <title>The genomes of Aspergillus section Nigri reveals drivers in fungal speciation.</title>
        <authorList>
            <consortium name="DOE Joint Genome Institute"/>
            <person name="Vesth T.C."/>
            <person name="Nybo J."/>
            <person name="Theobald S."/>
            <person name="Brandl J."/>
            <person name="Frisvad J.C."/>
            <person name="Nielsen K.F."/>
            <person name="Lyhne E.K."/>
            <person name="Kogle M.E."/>
            <person name="Kuo A."/>
            <person name="Riley R."/>
            <person name="Clum A."/>
            <person name="Nolan M."/>
            <person name="Lipzen A."/>
            <person name="Salamov A."/>
            <person name="Henrissat B."/>
            <person name="Wiebenga A."/>
            <person name="De vries R.P."/>
            <person name="Grigoriev I.V."/>
            <person name="Mortensen U.H."/>
            <person name="Andersen M.R."/>
            <person name="Baker S.E."/>
        </authorList>
    </citation>
    <scope>NUCLEOTIDE SEQUENCE</scope>
    <source>
        <strain evidence="1">CBS 115574</strain>
    </source>
</reference>
<dbReference type="Proteomes" id="UP000249748">
    <property type="component" value="Unassembled WGS sequence"/>
</dbReference>
<dbReference type="EMBL" id="KZ824553">
    <property type="protein sequence ID" value="RAK87813.1"/>
    <property type="molecule type" value="Genomic_DNA"/>
</dbReference>
<gene>
    <name evidence="1" type="ORF">BO79DRAFT_245964</name>
</gene>
<evidence type="ECO:0000313" key="2">
    <source>
        <dbReference type="Proteomes" id="UP000249748"/>
    </source>
</evidence>
<name>A0ACD1IDF3_9EURO</name>
<proteinExistence type="predicted"/>
<accession>A0ACD1IDF3</accession>
<keyword evidence="2" id="KW-1185">Reference proteome</keyword>
<evidence type="ECO:0000313" key="1">
    <source>
        <dbReference type="EMBL" id="RAK87813.1"/>
    </source>
</evidence>